<name>A0A5J5J580_9MICO</name>
<dbReference type="Proteomes" id="UP000325827">
    <property type="component" value="Unassembled WGS sequence"/>
</dbReference>
<accession>A0A5J5J580</accession>
<proteinExistence type="predicted"/>
<feature type="region of interest" description="Disordered" evidence="1">
    <location>
        <begin position="124"/>
        <end position="152"/>
    </location>
</feature>
<keyword evidence="2" id="KW-0472">Membrane</keyword>
<keyword evidence="3" id="KW-0808">Transferase</keyword>
<dbReference type="GO" id="GO:0016301">
    <property type="term" value="F:kinase activity"/>
    <property type="evidence" value="ECO:0007669"/>
    <property type="project" value="UniProtKB-KW"/>
</dbReference>
<feature type="transmembrane region" description="Helical" evidence="2">
    <location>
        <begin position="99"/>
        <end position="118"/>
    </location>
</feature>
<feature type="transmembrane region" description="Helical" evidence="2">
    <location>
        <begin position="44"/>
        <end position="64"/>
    </location>
</feature>
<evidence type="ECO:0000256" key="2">
    <source>
        <dbReference type="SAM" id="Phobius"/>
    </source>
</evidence>
<comment type="caution">
    <text evidence="3">The sequence shown here is derived from an EMBL/GenBank/DDBJ whole genome shotgun (WGS) entry which is preliminary data.</text>
</comment>
<organism evidence="3 4">
    <name type="scientific">Microbacterium rhizomatis</name>
    <dbReference type="NCBI Taxonomy" id="1631477"/>
    <lineage>
        <taxon>Bacteria</taxon>
        <taxon>Bacillati</taxon>
        <taxon>Actinomycetota</taxon>
        <taxon>Actinomycetes</taxon>
        <taxon>Micrococcales</taxon>
        <taxon>Microbacteriaceae</taxon>
        <taxon>Microbacterium</taxon>
    </lineage>
</organism>
<evidence type="ECO:0000313" key="4">
    <source>
        <dbReference type="Proteomes" id="UP000325827"/>
    </source>
</evidence>
<feature type="transmembrane region" description="Helical" evidence="2">
    <location>
        <begin position="12"/>
        <end position="32"/>
    </location>
</feature>
<reference evidence="4" key="1">
    <citation type="submission" date="2019-09" db="EMBL/GenBank/DDBJ databases">
        <title>Mumia zhuanghuii sp. nov. isolated from the intestinal contents of plateau pika (Ochotona curzoniae) in the Qinghai-Tibet plateau of China.</title>
        <authorList>
            <person name="Tian Z."/>
        </authorList>
    </citation>
    <scope>NUCLEOTIDE SEQUENCE [LARGE SCALE GENOMIC DNA]</scope>
    <source>
        <strain evidence="4">JCM 30598</strain>
    </source>
</reference>
<sequence>MRTHSSARAAGVIVGLEGVAVVVLVIAQVLALSGGDAGDPTSGIALIVLTAVGAVALLAFALAILRGQSWGRSGGIVSQLLILAVALGAVTGADANPLIALALAVPAVLTLALLIVAARRAGADRSAAQGRGRPGAGGPADEGPDEAERRRG</sequence>
<gene>
    <name evidence="3" type="ORF">F6B43_06220</name>
</gene>
<protein>
    <submittedName>
        <fullName evidence="3">Histidine kinase</fullName>
    </submittedName>
</protein>
<dbReference type="OrthoDB" id="5083736at2"/>
<dbReference type="EMBL" id="VYSA01000001">
    <property type="protein sequence ID" value="KAA9111190.1"/>
    <property type="molecule type" value="Genomic_DNA"/>
</dbReference>
<keyword evidence="4" id="KW-1185">Reference proteome</keyword>
<keyword evidence="3" id="KW-0418">Kinase</keyword>
<keyword evidence="2" id="KW-1133">Transmembrane helix</keyword>
<feature type="transmembrane region" description="Helical" evidence="2">
    <location>
        <begin position="76"/>
        <end position="93"/>
    </location>
</feature>
<evidence type="ECO:0000313" key="3">
    <source>
        <dbReference type="EMBL" id="KAA9111190.1"/>
    </source>
</evidence>
<evidence type="ECO:0000256" key="1">
    <source>
        <dbReference type="SAM" id="MobiDB-lite"/>
    </source>
</evidence>
<dbReference type="AlphaFoldDB" id="A0A5J5J580"/>
<dbReference type="RefSeq" id="WP_150447960.1">
    <property type="nucleotide sequence ID" value="NZ_VYSA01000001.1"/>
</dbReference>
<keyword evidence="2" id="KW-0812">Transmembrane</keyword>